<evidence type="ECO:0000313" key="3">
    <source>
        <dbReference type="Proteomes" id="UP000792457"/>
    </source>
</evidence>
<reference evidence="2" key="1">
    <citation type="submission" date="2013-04" db="EMBL/GenBank/DDBJ databases">
        <authorList>
            <person name="Qu J."/>
            <person name="Murali S.C."/>
            <person name="Bandaranaike D."/>
            <person name="Bellair M."/>
            <person name="Blankenburg K."/>
            <person name="Chao H."/>
            <person name="Dinh H."/>
            <person name="Doddapaneni H."/>
            <person name="Downs B."/>
            <person name="Dugan-Rocha S."/>
            <person name="Elkadiri S."/>
            <person name="Gnanaolivu R.D."/>
            <person name="Hernandez B."/>
            <person name="Javaid M."/>
            <person name="Jayaseelan J.C."/>
            <person name="Lee S."/>
            <person name="Li M."/>
            <person name="Ming W."/>
            <person name="Munidasa M."/>
            <person name="Muniz J."/>
            <person name="Nguyen L."/>
            <person name="Ongeri F."/>
            <person name="Osuji N."/>
            <person name="Pu L.-L."/>
            <person name="Puazo M."/>
            <person name="Qu C."/>
            <person name="Quiroz J."/>
            <person name="Raj R."/>
            <person name="Weissenberger G."/>
            <person name="Xin Y."/>
            <person name="Zou X."/>
            <person name="Han Y."/>
            <person name="Richards S."/>
            <person name="Worley K."/>
            <person name="Muzny D."/>
            <person name="Gibbs R."/>
        </authorList>
    </citation>
    <scope>NUCLEOTIDE SEQUENCE</scope>
    <source>
        <strain evidence="2">Sampled in the wild</strain>
    </source>
</reference>
<dbReference type="EMBL" id="KZ308744">
    <property type="protein sequence ID" value="KAG8233730.1"/>
    <property type="molecule type" value="Genomic_DNA"/>
</dbReference>
<dbReference type="OrthoDB" id="5239715at2759"/>
<accession>A0A8K0KHD8</accession>
<sequence>MAEEQRGQRGGQPKGRRSASICAPGLSSMEEAMMASASSASALPPPPAIETTNATPRSARRRPATRSQSARATASGGKPRVKRREGAGGGGGSRAGSEPRLDATTSISASSSPRLQRRATARPHIPVVVTDGDGYDDPPLTATAAARRRRSLRVTPTSGGVPSSPSTQWKRGTSMKGTKSKGSFLDVPGDDSRSPLSDEDDESYRLRSFSLTSKGRKMFKRQLSGEPAIIFYQ</sequence>
<feature type="compositionally biased region" description="Low complexity" evidence="1">
    <location>
        <begin position="65"/>
        <end position="75"/>
    </location>
</feature>
<feature type="compositionally biased region" description="Polar residues" evidence="1">
    <location>
        <begin position="103"/>
        <end position="114"/>
    </location>
</feature>
<protein>
    <submittedName>
        <fullName evidence="2">Uncharacterized protein</fullName>
    </submittedName>
</protein>
<feature type="compositionally biased region" description="Polar residues" evidence="1">
    <location>
        <begin position="168"/>
        <end position="181"/>
    </location>
</feature>
<comment type="caution">
    <text evidence="2">The sequence shown here is derived from an EMBL/GenBank/DDBJ whole genome shotgun (WGS) entry which is preliminary data.</text>
</comment>
<dbReference type="AlphaFoldDB" id="A0A8K0KHD8"/>
<gene>
    <name evidence="2" type="ORF">J437_LFUL013946</name>
</gene>
<reference evidence="2" key="2">
    <citation type="submission" date="2017-10" db="EMBL/GenBank/DDBJ databases">
        <title>Ladona fulva Genome sequencing and assembly.</title>
        <authorList>
            <person name="Murali S."/>
            <person name="Richards S."/>
            <person name="Bandaranaike D."/>
            <person name="Bellair M."/>
            <person name="Blankenburg K."/>
            <person name="Chao H."/>
            <person name="Dinh H."/>
            <person name="Doddapaneni H."/>
            <person name="Dugan-Rocha S."/>
            <person name="Elkadiri S."/>
            <person name="Gnanaolivu R."/>
            <person name="Hernandez B."/>
            <person name="Skinner E."/>
            <person name="Javaid M."/>
            <person name="Lee S."/>
            <person name="Li M."/>
            <person name="Ming W."/>
            <person name="Munidasa M."/>
            <person name="Muniz J."/>
            <person name="Nguyen L."/>
            <person name="Hughes D."/>
            <person name="Osuji N."/>
            <person name="Pu L.-L."/>
            <person name="Puazo M."/>
            <person name="Qu C."/>
            <person name="Quiroz J."/>
            <person name="Raj R."/>
            <person name="Weissenberger G."/>
            <person name="Xin Y."/>
            <person name="Zou X."/>
            <person name="Han Y."/>
            <person name="Worley K."/>
            <person name="Muzny D."/>
            <person name="Gibbs R."/>
        </authorList>
    </citation>
    <scope>NUCLEOTIDE SEQUENCE</scope>
    <source>
        <strain evidence="2">Sampled in the wild</strain>
    </source>
</reference>
<proteinExistence type="predicted"/>
<feature type="region of interest" description="Disordered" evidence="1">
    <location>
        <begin position="1"/>
        <end position="203"/>
    </location>
</feature>
<evidence type="ECO:0000313" key="2">
    <source>
        <dbReference type="EMBL" id="KAG8233730.1"/>
    </source>
</evidence>
<name>A0A8K0KHD8_LADFU</name>
<feature type="compositionally biased region" description="Low complexity" evidence="1">
    <location>
        <begin position="26"/>
        <end position="42"/>
    </location>
</feature>
<organism evidence="2 3">
    <name type="scientific">Ladona fulva</name>
    <name type="common">Scarce chaser dragonfly</name>
    <name type="synonym">Libellula fulva</name>
    <dbReference type="NCBI Taxonomy" id="123851"/>
    <lineage>
        <taxon>Eukaryota</taxon>
        <taxon>Metazoa</taxon>
        <taxon>Ecdysozoa</taxon>
        <taxon>Arthropoda</taxon>
        <taxon>Hexapoda</taxon>
        <taxon>Insecta</taxon>
        <taxon>Pterygota</taxon>
        <taxon>Palaeoptera</taxon>
        <taxon>Odonata</taxon>
        <taxon>Epiprocta</taxon>
        <taxon>Anisoptera</taxon>
        <taxon>Libelluloidea</taxon>
        <taxon>Libellulidae</taxon>
        <taxon>Ladona</taxon>
    </lineage>
</organism>
<dbReference type="Proteomes" id="UP000792457">
    <property type="component" value="Unassembled WGS sequence"/>
</dbReference>
<feature type="compositionally biased region" description="Low complexity" evidence="1">
    <location>
        <begin position="154"/>
        <end position="167"/>
    </location>
</feature>
<keyword evidence="3" id="KW-1185">Reference proteome</keyword>
<evidence type="ECO:0000256" key="1">
    <source>
        <dbReference type="SAM" id="MobiDB-lite"/>
    </source>
</evidence>